<dbReference type="eggNOG" id="COG2755">
    <property type="taxonomic scope" value="Bacteria"/>
</dbReference>
<dbReference type="InterPro" id="IPR051532">
    <property type="entry name" value="Ester_Hydrolysis_Enzymes"/>
</dbReference>
<evidence type="ECO:0000313" key="1">
    <source>
        <dbReference type="EMBL" id="AEB09838.1"/>
    </source>
</evidence>
<dbReference type="CDD" id="cd00229">
    <property type="entry name" value="SGNH_hydrolase"/>
    <property type="match status" value="1"/>
</dbReference>
<dbReference type="KEGG" id="dao:Desac_2007"/>
<gene>
    <name evidence="1" type="ordered locus">Desac_2007</name>
</gene>
<dbReference type="SUPFAM" id="SSF52266">
    <property type="entry name" value="SGNH hydrolase"/>
    <property type="match status" value="1"/>
</dbReference>
<dbReference type="EMBL" id="CP002629">
    <property type="protein sequence ID" value="AEB09838.1"/>
    <property type="molecule type" value="Genomic_DNA"/>
</dbReference>
<dbReference type="AlphaFoldDB" id="F2NI69"/>
<accession>F2NI69</accession>
<protein>
    <submittedName>
        <fullName evidence="1">Lipolytic protein G-D-S-L family</fullName>
    </submittedName>
</protein>
<organism evidence="1 2">
    <name type="scientific">Desulfobacca acetoxidans (strain ATCC 700848 / DSM 11109 / ASRB2)</name>
    <dbReference type="NCBI Taxonomy" id="880072"/>
    <lineage>
        <taxon>Bacteria</taxon>
        <taxon>Pseudomonadati</taxon>
        <taxon>Thermodesulfobacteriota</taxon>
        <taxon>Desulfobaccia</taxon>
        <taxon>Desulfobaccales</taxon>
        <taxon>Desulfobaccaceae</taxon>
        <taxon>Desulfobacca</taxon>
    </lineage>
</organism>
<reference evidence="2" key="2">
    <citation type="submission" date="2011-03" db="EMBL/GenBank/DDBJ databases">
        <title>The complete genome of Desulfobacca acetoxidans DSM 11109.</title>
        <authorList>
            <consortium name="US DOE Joint Genome Institute (JGI-PGF)"/>
            <person name="Lucas S."/>
            <person name="Copeland A."/>
            <person name="Lapidus A."/>
            <person name="Bruce D."/>
            <person name="Goodwin L."/>
            <person name="Pitluck S."/>
            <person name="Peters L."/>
            <person name="Kyrpides N."/>
            <person name="Mavromatis K."/>
            <person name="Ivanova N."/>
            <person name="Ovchinnikova G."/>
            <person name="Teshima H."/>
            <person name="Detter J.C."/>
            <person name="Han C."/>
            <person name="Land M."/>
            <person name="Hauser L."/>
            <person name="Markowitz V."/>
            <person name="Cheng J.-F."/>
            <person name="Hugenholtz P."/>
            <person name="Woyke T."/>
            <person name="Wu D."/>
            <person name="Spring S."/>
            <person name="Schueler E."/>
            <person name="Brambilla E."/>
            <person name="Klenk H.-P."/>
            <person name="Eisen J.A."/>
        </authorList>
    </citation>
    <scope>NUCLEOTIDE SEQUENCE [LARGE SCALE GENOMIC DNA]</scope>
    <source>
        <strain evidence="2">ATCC 700848 / DSM 11109 / ASRB2</strain>
    </source>
</reference>
<dbReference type="Gene3D" id="3.40.50.1110">
    <property type="entry name" value="SGNH hydrolase"/>
    <property type="match status" value="1"/>
</dbReference>
<sequence length="337" mass="37964">MRNLVSAAFLLALGLLLAAEAGVRLFLPHGVSGRFSYGYDLQAGFVEQGNGQVKLVRAGGRRFYPQTFSYQRPPDCWRILVIGDSVPRGPNLTASYAGRLQEELSLRNIRSEVINMAIPGYGARRCQLVLRQGLKYEPNLIILHLNDSNEFEDEREYRRSLEFQGWHVKHWPMKVFIFARAYEIKTEKILWRLIPEKIRLQSAVNDADAEVRASQDQQQQRLWGDRVREVTKATVEMARNRDVPLILVTQGTIAQNNGATWNIDDGGLDELAKSLVGPGVYLLSMKQVFSRLSGIQSYFSDGAHLTRKGHEVMAQALADLISSRLAEQVALQGRAGR</sequence>
<proteinExistence type="predicted"/>
<dbReference type="OrthoDB" id="5455948at2"/>
<keyword evidence="2" id="KW-1185">Reference proteome</keyword>
<dbReference type="PANTHER" id="PTHR30383">
    <property type="entry name" value="THIOESTERASE 1/PROTEASE 1/LYSOPHOSPHOLIPASE L1"/>
    <property type="match status" value="1"/>
</dbReference>
<name>F2NI69_DESAR</name>
<dbReference type="RefSeq" id="WP_013706947.1">
    <property type="nucleotide sequence ID" value="NC_015388.1"/>
</dbReference>
<dbReference type="InterPro" id="IPR036514">
    <property type="entry name" value="SGNH_hydro_sf"/>
</dbReference>
<reference evidence="1 2" key="1">
    <citation type="journal article" date="2011" name="Stand. Genomic Sci.">
        <title>Complete genome sequence of the acetate-degrading sulfate reducer Desulfobacca acetoxidans type strain (ASRB2).</title>
        <authorList>
            <person name="Goker M."/>
            <person name="Teshima H."/>
            <person name="Lapidus A."/>
            <person name="Nolan M."/>
            <person name="Lucas S."/>
            <person name="Hammon N."/>
            <person name="Deshpande S."/>
            <person name="Cheng J.F."/>
            <person name="Tapia R."/>
            <person name="Han C."/>
            <person name="Goodwin L."/>
            <person name="Pitluck S."/>
            <person name="Huntemann M."/>
            <person name="Liolios K."/>
            <person name="Ivanova N."/>
            <person name="Pagani I."/>
            <person name="Mavromatis K."/>
            <person name="Ovchinikova G."/>
            <person name="Pati A."/>
            <person name="Chen A."/>
            <person name="Palaniappan K."/>
            <person name="Land M."/>
            <person name="Hauser L."/>
            <person name="Brambilla E.M."/>
            <person name="Rohde M."/>
            <person name="Spring S."/>
            <person name="Detter J.C."/>
            <person name="Woyke T."/>
            <person name="Bristow J."/>
            <person name="Eisen J.A."/>
            <person name="Markowitz V."/>
            <person name="Hugenholtz P."/>
            <person name="Kyrpides N.C."/>
            <person name="Klenk H.P."/>
        </authorList>
    </citation>
    <scope>NUCLEOTIDE SEQUENCE [LARGE SCALE GENOMIC DNA]</scope>
    <source>
        <strain evidence="2">ATCC 700848 / DSM 11109 / ASRB2</strain>
    </source>
</reference>
<dbReference type="GO" id="GO:0016788">
    <property type="term" value="F:hydrolase activity, acting on ester bonds"/>
    <property type="evidence" value="ECO:0007669"/>
    <property type="project" value="UniProtKB-ARBA"/>
</dbReference>
<dbReference type="Proteomes" id="UP000000483">
    <property type="component" value="Chromosome"/>
</dbReference>
<dbReference type="HOGENOM" id="CLU_828472_0_0_7"/>
<evidence type="ECO:0000313" key="2">
    <source>
        <dbReference type="Proteomes" id="UP000000483"/>
    </source>
</evidence>
<dbReference type="STRING" id="880072.Desac_2007"/>